<organism evidence="2 3">
    <name type="scientific">Trichoderma harzianum</name>
    <name type="common">Hypocrea lixii</name>
    <dbReference type="NCBI Taxonomy" id="5544"/>
    <lineage>
        <taxon>Eukaryota</taxon>
        <taxon>Fungi</taxon>
        <taxon>Dikarya</taxon>
        <taxon>Ascomycota</taxon>
        <taxon>Pezizomycotina</taxon>
        <taxon>Sordariomycetes</taxon>
        <taxon>Hypocreomycetidae</taxon>
        <taxon>Hypocreales</taxon>
        <taxon>Hypocreaceae</taxon>
        <taxon>Trichoderma</taxon>
    </lineage>
</organism>
<evidence type="ECO:0000313" key="3">
    <source>
        <dbReference type="Proteomes" id="UP000034112"/>
    </source>
</evidence>
<dbReference type="OrthoDB" id="1577640at2759"/>
<dbReference type="GO" id="GO:0009116">
    <property type="term" value="P:nucleoside metabolic process"/>
    <property type="evidence" value="ECO:0007669"/>
    <property type="project" value="InterPro"/>
</dbReference>
<dbReference type="SUPFAM" id="SSF53167">
    <property type="entry name" value="Purine and uridine phosphorylases"/>
    <property type="match status" value="1"/>
</dbReference>
<dbReference type="EMBL" id="JOKZ01000082">
    <property type="protein sequence ID" value="KKP04278.1"/>
    <property type="molecule type" value="Genomic_DNA"/>
</dbReference>
<accession>A0A0F9XW35</accession>
<sequence length="132" mass="14209">MGPLIHRDLLGSRKGVSGIDREFSGLLNTFPFLLIKGVCEYGDSHKYNAWRRYAAIAAAAYAKDLLRVIHPQEVELTPLPKTTEPSNASQAIGDTQAMGNGAGAGSSLGADRLQIKTENTQADVKKLRAESI</sequence>
<dbReference type="AlphaFoldDB" id="A0A0F9XW35"/>
<feature type="region of interest" description="Disordered" evidence="1">
    <location>
        <begin position="77"/>
        <end position="112"/>
    </location>
</feature>
<dbReference type="Gene3D" id="3.40.50.1580">
    <property type="entry name" value="Nucleoside phosphorylase domain"/>
    <property type="match status" value="1"/>
</dbReference>
<dbReference type="PANTHER" id="PTHR46082:SF6">
    <property type="entry name" value="AAA+ ATPASE DOMAIN-CONTAINING PROTEIN-RELATED"/>
    <property type="match status" value="1"/>
</dbReference>
<dbReference type="InterPro" id="IPR053137">
    <property type="entry name" value="NLR-like"/>
</dbReference>
<comment type="caution">
    <text evidence="2">The sequence shown here is derived from an EMBL/GenBank/DDBJ whole genome shotgun (WGS) entry which is preliminary data.</text>
</comment>
<dbReference type="PANTHER" id="PTHR46082">
    <property type="entry name" value="ATP/GTP-BINDING PROTEIN-RELATED"/>
    <property type="match status" value="1"/>
</dbReference>
<feature type="compositionally biased region" description="Polar residues" evidence="1">
    <location>
        <begin position="83"/>
        <end position="93"/>
    </location>
</feature>
<name>A0A0F9XW35_TRIHA</name>
<proteinExistence type="predicted"/>
<evidence type="ECO:0000313" key="2">
    <source>
        <dbReference type="EMBL" id="KKP04278.1"/>
    </source>
</evidence>
<gene>
    <name evidence="2" type="ORF">THAR02_03629</name>
</gene>
<dbReference type="GO" id="GO:0003824">
    <property type="term" value="F:catalytic activity"/>
    <property type="evidence" value="ECO:0007669"/>
    <property type="project" value="InterPro"/>
</dbReference>
<dbReference type="InterPro" id="IPR035994">
    <property type="entry name" value="Nucleoside_phosphorylase_sf"/>
</dbReference>
<reference evidence="3" key="1">
    <citation type="journal article" date="2015" name="Genome Announc.">
        <title>Draft whole-genome sequence of the biocontrol agent Trichoderma harzianum T6776.</title>
        <authorList>
            <person name="Baroncelli R."/>
            <person name="Piaggeschi G."/>
            <person name="Fiorini L."/>
            <person name="Bertolini E."/>
            <person name="Zapparata A."/>
            <person name="Pe M.E."/>
            <person name="Sarrocco S."/>
            <person name="Vannacci G."/>
        </authorList>
    </citation>
    <scope>NUCLEOTIDE SEQUENCE [LARGE SCALE GENOMIC DNA]</scope>
    <source>
        <strain evidence="3">T6776</strain>
    </source>
</reference>
<evidence type="ECO:0000256" key="1">
    <source>
        <dbReference type="SAM" id="MobiDB-lite"/>
    </source>
</evidence>
<protein>
    <submittedName>
        <fullName evidence="2">Uncharacterized protein</fullName>
    </submittedName>
</protein>
<dbReference type="Proteomes" id="UP000034112">
    <property type="component" value="Unassembled WGS sequence"/>
</dbReference>